<dbReference type="Pfam" id="PF13765">
    <property type="entry name" value="PRY"/>
    <property type="match status" value="1"/>
</dbReference>
<dbReference type="InterPro" id="IPR051051">
    <property type="entry name" value="E3_ubiq-ligase_TRIM/RNF"/>
</dbReference>
<evidence type="ECO:0000256" key="5">
    <source>
        <dbReference type="ARBA" id="ARBA00022859"/>
    </source>
</evidence>
<evidence type="ECO:0000259" key="10">
    <source>
        <dbReference type="PROSITE" id="PS50119"/>
    </source>
</evidence>
<reference evidence="12" key="1">
    <citation type="submission" date="2022-03" db="EMBL/GenBank/DDBJ databases">
        <authorList>
            <person name="Alioto T."/>
            <person name="Alioto T."/>
            <person name="Gomez Garrido J."/>
        </authorList>
    </citation>
    <scope>NUCLEOTIDE SEQUENCE</scope>
</reference>
<evidence type="ECO:0000256" key="8">
    <source>
        <dbReference type="SAM" id="Coils"/>
    </source>
</evidence>
<dbReference type="InterPro" id="IPR017907">
    <property type="entry name" value="Znf_RING_CS"/>
</dbReference>
<dbReference type="InterPro" id="IPR003879">
    <property type="entry name" value="Butyrophylin_SPRY"/>
</dbReference>
<dbReference type="PROSITE" id="PS50119">
    <property type="entry name" value="ZF_BBOX"/>
    <property type="match status" value="1"/>
</dbReference>
<keyword evidence="4" id="KW-0862">Zinc</keyword>
<evidence type="ECO:0000256" key="7">
    <source>
        <dbReference type="PROSITE-ProRule" id="PRU00024"/>
    </source>
</evidence>
<sequence length="545" mass="62115">MESAGLRSQLTCYLCLNIYTDPVTLMCGHSFCQVCITTTWANQTGKEYSECAECGQQFCRKTVLKRNLRLCNIAKSFQAIHSEHTENVISCTYCDSHVSAAKTCLMCEASLCLSHLSVHTKSTEHILTEPTIALENLKCSDHWGVLSHYCSTDSVYICRYCITSGGHRGHQVETLTVAFNKKKQKLKIIQEKLKSKREEANKRIQGLQEHRRKVRGVAADVRERVSVMIVDIRKKLDVLERRVLGEISRQEEEISLRISELIQQLKIKVEELSTKRLDIEELFLITDPYIALQRSADYCDTAEEGDNEDTETDVNCHDLGDLNLGLISVTLHSGLSDIAAGIKGLHHIQDVSHILTDTKITADILQDINTASNYVTLSSVLKTVSVSLINQNCPETQERFQYPQVLSTNSYSSGQHCWEVEGSKSGIWTVGMTYHSIKGNGCHSRIGDNTKYWGLWKWNNDQYFVRHDSKPIRLPYRYSCHRLGIYLNYETGQLSFYELGDVIKHLYTFTDTFTEPLQAVFGVWDYSFLPVKGKIHENTWIRIRS</sequence>
<feature type="domain" description="B box-type" evidence="10">
    <location>
        <begin position="134"/>
        <end position="175"/>
    </location>
</feature>
<feature type="domain" description="B30.2/SPRY" evidence="11">
    <location>
        <begin position="344"/>
        <end position="540"/>
    </location>
</feature>
<gene>
    <name evidence="12" type="ORF">PECUL_23A058427</name>
</gene>
<dbReference type="Gene3D" id="4.10.830.40">
    <property type="match status" value="1"/>
</dbReference>
<dbReference type="InterPro" id="IPR001841">
    <property type="entry name" value="Znf_RING"/>
</dbReference>
<dbReference type="InterPro" id="IPR003877">
    <property type="entry name" value="SPRY_dom"/>
</dbReference>
<dbReference type="EMBL" id="OW240912">
    <property type="protein sequence ID" value="CAH2225474.1"/>
    <property type="molecule type" value="Genomic_DNA"/>
</dbReference>
<dbReference type="PRINTS" id="PR01407">
    <property type="entry name" value="BUTYPHLNCDUF"/>
</dbReference>
<dbReference type="Pfam" id="PF15227">
    <property type="entry name" value="zf-C3HC4_4"/>
    <property type="match status" value="1"/>
</dbReference>
<dbReference type="SMART" id="SM00184">
    <property type="entry name" value="RING"/>
    <property type="match status" value="1"/>
</dbReference>
<dbReference type="PROSITE" id="PS00518">
    <property type="entry name" value="ZF_RING_1"/>
    <property type="match status" value="1"/>
</dbReference>
<evidence type="ECO:0000256" key="6">
    <source>
        <dbReference type="ARBA" id="ARBA00023054"/>
    </source>
</evidence>
<keyword evidence="13" id="KW-1185">Reference proteome</keyword>
<dbReference type="Proteomes" id="UP001295444">
    <property type="component" value="Chromosome 01"/>
</dbReference>
<evidence type="ECO:0000313" key="13">
    <source>
        <dbReference type="Proteomes" id="UP001295444"/>
    </source>
</evidence>
<dbReference type="CDD" id="cd12891">
    <property type="entry name" value="SPRY_PRY_C-I_2"/>
    <property type="match status" value="1"/>
</dbReference>
<evidence type="ECO:0000256" key="1">
    <source>
        <dbReference type="ARBA" id="ARBA00022588"/>
    </source>
</evidence>
<dbReference type="GO" id="GO:0008270">
    <property type="term" value="F:zinc ion binding"/>
    <property type="evidence" value="ECO:0007669"/>
    <property type="project" value="UniProtKB-KW"/>
</dbReference>
<dbReference type="InterPro" id="IPR043136">
    <property type="entry name" value="B30.2/SPRY_sf"/>
</dbReference>
<keyword evidence="1" id="KW-0399">Innate immunity</keyword>
<dbReference type="GO" id="GO:0045087">
    <property type="term" value="P:innate immune response"/>
    <property type="evidence" value="ECO:0007669"/>
    <property type="project" value="UniProtKB-KW"/>
</dbReference>
<dbReference type="InterPro" id="IPR000315">
    <property type="entry name" value="Znf_B-box"/>
</dbReference>
<keyword evidence="2" id="KW-0479">Metal-binding</keyword>
<organism evidence="12 13">
    <name type="scientific">Pelobates cultripes</name>
    <name type="common">Western spadefoot toad</name>
    <dbReference type="NCBI Taxonomy" id="61616"/>
    <lineage>
        <taxon>Eukaryota</taxon>
        <taxon>Metazoa</taxon>
        <taxon>Chordata</taxon>
        <taxon>Craniata</taxon>
        <taxon>Vertebrata</taxon>
        <taxon>Euteleostomi</taxon>
        <taxon>Amphibia</taxon>
        <taxon>Batrachia</taxon>
        <taxon>Anura</taxon>
        <taxon>Pelobatoidea</taxon>
        <taxon>Pelobatidae</taxon>
        <taxon>Pelobates</taxon>
    </lineage>
</organism>
<dbReference type="SMART" id="SM00336">
    <property type="entry name" value="BBOX"/>
    <property type="match status" value="1"/>
</dbReference>
<keyword evidence="5" id="KW-0391">Immunity</keyword>
<evidence type="ECO:0000259" key="9">
    <source>
        <dbReference type="PROSITE" id="PS50089"/>
    </source>
</evidence>
<dbReference type="Pfam" id="PF00622">
    <property type="entry name" value="SPRY"/>
    <property type="match status" value="1"/>
</dbReference>
<evidence type="ECO:0000313" key="12">
    <source>
        <dbReference type="EMBL" id="CAH2225474.1"/>
    </source>
</evidence>
<evidence type="ECO:0000259" key="11">
    <source>
        <dbReference type="PROSITE" id="PS50188"/>
    </source>
</evidence>
<feature type="domain" description="RING-type" evidence="9">
    <location>
        <begin position="12"/>
        <end position="54"/>
    </location>
</feature>
<feature type="coiled-coil region" evidence="8">
    <location>
        <begin position="179"/>
        <end position="210"/>
    </location>
</feature>
<accession>A0AAD1R7F0</accession>
<dbReference type="InterPro" id="IPR013320">
    <property type="entry name" value="ConA-like_dom_sf"/>
</dbReference>
<protein>
    <submittedName>
        <fullName evidence="12">E3 ubiquitin ISG15 ligase TRIM25-like</fullName>
    </submittedName>
</protein>
<dbReference type="SMART" id="SM00589">
    <property type="entry name" value="PRY"/>
    <property type="match status" value="1"/>
</dbReference>
<keyword evidence="6 8" id="KW-0175">Coiled coil</keyword>
<dbReference type="Gene3D" id="3.30.40.10">
    <property type="entry name" value="Zinc/RING finger domain, C3HC4 (zinc finger)"/>
    <property type="match status" value="1"/>
</dbReference>
<dbReference type="Gene3D" id="3.30.160.60">
    <property type="entry name" value="Classic Zinc Finger"/>
    <property type="match status" value="1"/>
</dbReference>
<dbReference type="SMART" id="SM00449">
    <property type="entry name" value="SPRY"/>
    <property type="match status" value="1"/>
</dbReference>
<dbReference type="PROSITE" id="PS50089">
    <property type="entry name" value="ZF_RING_2"/>
    <property type="match status" value="1"/>
</dbReference>
<dbReference type="GO" id="GO:0005737">
    <property type="term" value="C:cytoplasm"/>
    <property type="evidence" value="ECO:0007669"/>
    <property type="project" value="UniProtKB-ARBA"/>
</dbReference>
<evidence type="ECO:0000256" key="4">
    <source>
        <dbReference type="ARBA" id="ARBA00022833"/>
    </source>
</evidence>
<dbReference type="SUPFAM" id="SSF57845">
    <property type="entry name" value="B-box zinc-binding domain"/>
    <property type="match status" value="1"/>
</dbReference>
<dbReference type="PANTHER" id="PTHR25465:SF41">
    <property type="entry name" value="E3 UBIQUITIN-PROTEIN LIGASE RNF135"/>
    <property type="match status" value="1"/>
</dbReference>
<dbReference type="Pfam" id="PF00643">
    <property type="entry name" value="zf-B_box"/>
    <property type="match status" value="1"/>
</dbReference>
<dbReference type="SUPFAM" id="SSF57850">
    <property type="entry name" value="RING/U-box"/>
    <property type="match status" value="1"/>
</dbReference>
<evidence type="ECO:0000256" key="2">
    <source>
        <dbReference type="ARBA" id="ARBA00022723"/>
    </source>
</evidence>
<keyword evidence="3 7" id="KW-0863">Zinc-finger</keyword>
<dbReference type="SUPFAM" id="SSF49899">
    <property type="entry name" value="Concanavalin A-like lectins/glucanases"/>
    <property type="match status" value="1"/>
</dbReference>
<evidence type="ECO:0000256" key="3">
    <source>
        <dbReference type="ARBA" id="ARBA00022771"/>
    </source>
</evidence>
<dbReference type="AlphaFoldDB" id="A0AAD1R7F0"/>
<dbReference type="Gene3D" id="2.60.120.920">
    <property type="match status" value="1"/>
</dbReference>
<dbReference type="PANTHER" id="PTHR25465">
    <property type="entry name" value="B-BOX DOMAIN CONTAINING"/>
    <property type="match status" value="1"/>
</dbReference>
<name>A0AAD1R7F0_PELCU</name>
<dbReference type="InterPro" id="IPR006574">
    <property type="entry name" value="PRY"/>
</dbReference>
<proteinExistence type="predicted"/>
<dbReference type="PROSITE" id="PS50188">
    <property type="entry name" value="B302_SPRY"/>
    <property type="match status" value="1"/>
</dbReference>
<dbReference type="InterPro" id="IPR013083">
    <property type="entry name" value="Znf_RING/FYVE/PHD"/>
</dbReference>
<dbReference type="InterPro" id="IPR001870">
    <property type="entry name" value="B30.2/SPRY"/>
</dbReference>